<reference evidence="2" key="1">
    <citation type="submission" date="2023-07" db="EMBL/GenBank/DDBJ databases">
        <title>Black Yeasts Isolated from many extreme environments.</title>
        <authorList>
            <person name="Coleine C."/>
            <person name="Stajich J.E."/>
            <person name="Selbmann L."/>
        </authorList>
    </citation>
    <scope>NUCLEOTIDE SEQUENCE</scope>
    <source>
        <strain evidence="2">CCFEE 5485</strain>
    </source>
</reference>
<dbReference type="AlphaFoldDB" id="A0AAE0WFG1"/>
<dbReference type="EMBL" id="JAUTXT010000049">
    <property type="protein sequence ID" value="KAK3670911.1"/>
    <property type="molecule type" value="Genomic_DNA"/>
</dbReference>
<keyword evidence="3" id="KW-1185">Reference proteome</keyword>
<dbReference type="Pfam" id="PF12697">
    <property type="entry name" value="Abhydrolase_6"/>
    <property type="match status" value="1"/>
</dbReference>
<dbReference type="Gene3D" id="3.40.50.1820">
    <property type="entry name" value="alpha/beta hydrolase"/>
    <property type="match status" value="1"/>
</dbReference>
<dbReference type="InterPro" id="IPR000073">
    <property type="entry name" value="AB_hydrolase_1"/>
</dbReference>
<dbReference type="InterPro" id="IPR050266">
    <property type="entry name" value="AB_hydrolase_sf"/>
</dbReference>
<feature type="domain" description="AB hydrolase-1" evidence="1">
    <location>
        <begin position="37"/>
        <end position="300"/>
    </location>
</feature>
<organism evidence="2 3">
    <name type="scientific">Recurvomyces mirabilis</name>
    <dbReference type="NCBI Taxonomy" id="574656"/>
    <lineage>
        <taxon>Eukaryota</taxon>
        <taxon>Fungi</taxon>
        <taxon>Dikarya</taxon>
        <taxon>Ascomycota</taxon>
        <taxon>Pezizomycotina</taxon>
        <taxon>Dothideomycetes</taxon>
        <taxon>Dothideomycetidae</taxon>
        <taxon>Mycosphaerellales</taxon>
        <taxon>Teratosphaeriaceae</taxon>
        <taxon>Recurvomyces</taxon>
    </lineage>
</organism>
<dbReference type="Proteomes" id="UP001274830">
    <property type="component" value="Unassembled WGS sequence"/>
</dbReference>
<comment type="caution">
    <text evidence="2">The sequence shown here is derived from an EMBL/GenBank/DDBJ whole genome shotgun (WGS) entry which is preliminary data.</text>
</comment>
<dbReference type="PANTHER" id="PTHR43798">
    <property type="entry name" value="MONOACYLGLYCEROL LIPASE"/>
    <property type="match status" value="1"/>
</dbReference>
<dbReference type="InterPro" id="IPR029058">
    <property type="entry name" value="AB_hydrolase_fold"/>
</dbReference>
<evidence type="ECO:0000313" key="3">
    <source>
        <dbReference type="Proteomes" id="UP001274830"/>
    </source>
</evidence>
<protein>
    <recommendedName>
        <fullName evidence="1">AB hydrolase-1 domain-containing protein</fullName>
    </recommendedName>
</protein>
<proteinExistence type="predicted"/>
<dbReference type="SUPFAM" id="SSF53474">
    <property type="entry name" value="alpha/beta-Hydrolases"/>
    <property type="match status" value="1"/>
</dbReference>
<gene>
    <name evidence="2" type="ORF">LTR78_009189</name>
</gene>
<evidence type="ECO:0000313" key="2">
    <source>
        <dbReference type="EMBL" id="KAK3670911.1"/>
    </source>
</evidence>
<name>A0AAE0WFG1_9PEZI</name>
<evidence type="ECO:0000259" key="1">
    <source>
        <dbReference type="Pfam" id="PF12697"/>
    </source>
</evidence>
<accession>A0AAE0WFG1</accession>
<sequence>MAYNDIDLSSTFVHAGWEIKYALLSPHPEPSKVEQTVVFVHGTPWSSDVFHPIAKALLARRPYDILLYDCPGYGTSQTLQPGNHPKTHGGKFSGDTSIKAQGAALSALLTHLKLDGKGENIKPSVIAHDIAGTIALRTHLIHGCQYRSLMLWDTNVVLPWGDGFYKHCRAEPDLFLQLPSKIFEGVVRAVIQSATYNPNVLKRGWEDILAAYWIGSETSQKAFVQHIAQANDDDVAEMLDGNLYEKVACPVKILWGEDDKWIPREKMERLAEMVKHVLKEFVTVPEAGHLLMLDQPERVAIEVYDWLSSELSPNSTELSLSAESHARAL</sequence>